<name>A0A8D8LYX2_9HEMI</name>
<sequence length="191" mass="22407">MINSTKLVLPPPPVHLEVLFYLNHCQHYVSRFLLSYRVSHTSWCSVRKIKKTSVQLQSISWALLLLLPTQTCTGNRNWRPLRMFCSVRSCLLNLLRRPYNSRHPYHTWWLGTRLWQRSCPAFSLLLVSVTVQEAIRKTKMGLQVLFLLNQNMIMYWNILYISCCERFIIRTHITLSLTPHLGPLDLPSGDV</sequence>
<accession>A0A8D8LYX2</accession>
<protein>
    <submittedName>
        <fullName evidence="1">Uncharacterized protein</fullName>
    </submittedName>
</protein>
<dbReference type="AlphaFoldDB" id="A0A8D8LYX2"/>
<proteinExistence type="predicted"/>
<organism evidence="1">
    <name type="scientific">Cacopsylla melanoneura</name>
    <dbReference type="NCBI Taxonomy" id="428564"/>
    <lineage>
        <taxon>Eukaryota</taxon>
        <taxon>Metazoa</taxon>
        <taxon>Ecdysozoa</taxon>
        <taxon>Arthropoda</taxon>
        <taxon>Hexapoda</taxon>
        <taxon>Insecta</taxon>
        <taxon>Pterygota</taxon>
        <taxon>Neoptera</taxon>
        <taxon>Paraneoptera</taxon>
        <taxon>Hemiptera</taxon>
        <taxon>Sternorrhyncha</taxon>
        <taxon>Psylloidea</taxon>
        <taxon>Psyllidae</taxon>
        <taxon>Psyllinae</taxon>
        <taxon>Cacopsylla</taxon>
    </lineage>
</organism>
<evidence type="ECO:0000313" key="1">
    <source>
        <dbReference type="EMBL" id="CAG6618885.1"/>
    </source>
</evidence>
<reference evidence="1" key="1">
    <citation type="submission" date="2021-05" db="EMBL/GenBank/DDBJ databases">
        <authorList>
            <person name="Alioto T."/>
            <person name="Alioto T."/>
            <person name="Gomez Garrido J."/>
        </authorList>
    </citation>
    <scope>NUCLEOTIDE SEQUENCE</scope>
</reference>
<dbReference type="EMBL" id="HBUF01044328">
    <property type="protein sequence ID" value="CAG6618885.1"/>
    <property type="molecule type" value="Transcribed_RNA"/>
</dbReference>